<proteinExistence type="predicted"/>
<name>A0ABU0XGF6_9MICO</name>
<accession>A0ABU0XGF6</accession>
<gene>
    <name evidence="1" type="ORF">RBR11_07470</name>
</gene>
<evidence type="ECO:0000313" key="2">
    <source>
        <dbReference type="Proteomes" id="UP001230289"/>
    </source>
</evidence>
<comment type="caution">
    <text evidence="1">The sequence shown here is derived from an EMBL/GenBank/DDBJ whole genome shotgun (WGS) entry which is preliminary data.</text>
</comment>
<dbReference type="RefSeq" id="WP_308488691.1">
    <property type="nucleotide sequence ID" value="NZ_JAVFCB010000003.1"/>
</dbReference>
<organism evidence="1 2">
    <name type="scientific">Microbacterium capsulatum</name>
    <dbReference type="NCBI Taxonomy" id="3041921"/>
    <lineage>
        <taxon>Bacteria</taxon>
        <taxon>Bacillati</taxon>
        <taxon>Actinomycetota</taxon>
        <taxon>Actinomycetes</taxon>
        <taxon>Micrococcales</taxon>
        <taxon>Microbacteriaceae</taxon>
        <taxon>Microbacterium</taxon>
    </lineage>
</organism>
<dbReference type="EMBL" id="JAVFCB010000003">
    <property type="protein sequence ID" value="MDQ4213754.1"/>
    <property type="molecule type" value="Genomic_DNA"/>
</dbReference>
<sequence>MNSSTTTTIPAPDETERARQLIELGLAVDPEARSQTLARLIAASLHQGPDTALGRFASTGQLDQQACLDELNQLRVPFEQEAWIDAFGRFVLFSAGGRS</sequence>
<dbReference type="Proteomes" id="UP001230289">
    <property type="component" value="Unassembled WGS sequence"/>
</dbReference>
<reference evidence="1 2" key="1">
    <citation type="submission" date="2023-08" db="EMBL/GenBank/DDBJ databases">
        <title>Microbacterium sp. nov., isolated from a waste landfill.</title>
        <authorList>
            <person name="Wen W."/>
        </authorList>
    </citation>
    <scope>NUCLEOTIDE SEQUENCE [LARGE SCALE GENOMIC DNA]</scope>
    <source>
        <strain evidence="1 2">ASV81</strain>
    </source>
</reference>
<keyword evidence="2" id="KW-1185">Reference proteome</keyword>
<protein>
    <submittedName>
        <fullName evidence="1">Uncharacterized protein</fullName>
    </submittedName>
</protein>
<evidence type="ECO:0000313" key="1">
    <source>
        <dbReference type="EMBL" id="MDQ4213754.1"/>
    </source>
</evidence>